<evidence type="ECO:0000313" key="11">
    <source>
        <dbReference type="Proteomes" id="UP000825228"/>
    </source>
</evidence>
<evidence type="ECO:0000256" key="5">
    <source>
        <dbReference type="ARBA" id="ARBA00022989"/>
    </source>
</evidence>
<evidence type="ECO:0000256" key="4">
    <source>
        <dbReference type="ARBA" id="ARBA00022692"/>
    </source>
</evidence>
<organism evidence="10 11">
    <name type="scientific">Rhodococcoides corynebacterioides</name>
    <dbReference type="NCBI Taxonomy" id="53972"/>
    <lineage>
        <taxon>Bacteria</taxon>
        <taxon>Bacillati</taxon>
        <taxon>Actinomycetota</taxon>
        <taxon>Actinomycetes</taxon>
        <taxon>Mycobacteriales</taxon>
        <taxon>Nocardiaceae</taxon>
        <taxon>Rhodococcoides</taxon>
    </lineage>
</organism>
<feature type="signal peptide" evidence="8">
    <location>
        <begin position="1"/>
        <end position="45"/>
    </location>
</feature>
<protein>
    <submittedName>
        <fullName evidence="10">ABC transporter permease subunit</fullName>
    </submittedName>
</protein>
<name>A0ABS7P6B4_9NOCA</name>
<dbReference type="InterPro" id="IPR000515">
    <property type="entry name" value="MetI-like"/>
</dbReference>
<feature type="chain" id="PRO_5045285889" evidence="8">
    <location>
        <begin position="46"/>
        <end position="499"/>
    </location>
</feature>
<dbReference type="Pfam" id="PF00497">
    <property type="entry name" value="SBP_bac_3"/>
    <property type="match status" value="1"/>
</dbReference>
<dbReference type="Proteomes" id="UP000825228">
    <property type="component" value="Unassembled WGS sequence"/>
</dbReference>
<evidence type="ECO:0000313" key="10">
    <source>
        <dbReference type="EMBL" id="MBY6367965.1"/>
    </source>
</evidence>
<keyword evidence="5 7" id="KW-1133">Transmembrane helix</keyword>
<dbReference type="SMART" id="SM00079">
    <property type="entry name" value="PBPe"/>
    <property type="match status" value="1"/>
</dbReference>
<dbReference type="CDD" id="cd13619">
    <property type="entry name" value="PBP2_GlnP"/>
    <property type="match status" value="1"/>
</dbReference>
<evidence type="ECO:0000259" key="9">
    <source>
        <dbReference type="PROSITE" id="PS50928"/>
    </source>
</evidence>
<comment type="subcellular location">
    <subcellularLocation>
        <location evidence="1 7">Cell membrane</location>
        <topology evidence="1 7">Multi-pass membrane protein</topology>
    </subcellularLocation>
</comment>
<dbReference type="InterPro" id="IPR010065">
    <property type="entry name" value="AA_ABC_transptr_permease_3TM"/>
</dbReference>
<dbReference type="EMBL" id="JABUBU010000016">
    <property type="protein sequence ID" value="MBY6367965.1"/>
    <property type="molecule type" value="Genomic_DNA"/>
</dbReference>
<keyword evidence="3" id="KW-1003">Cell membrane</keyword>
<reference evidence="10 11" key="1">
    <citation type="submission" date="2020-06" db="EMBL/GenBank/DDBJ databases">
        <title>Taxonomy, biology and ecology of Rhodococcus bacteria occurring in California pistachio and other woody hosts as revealed by genome sequence analyses.</title>
        <authorList>
            <person name="Gai Y."/>
            <person name="Riely B."/>
        </authorList>
    </citation>
    <scope>NUCLEOTIDE SEQUENCE [LARGE SCALE GENOMIC DNA]</scope>
    <source>
        <strain evidence="10 11">BP-281</strain>
    </source>
</reference>
<proteinExistence type="inferred from homology"/>
<evidence type="ECO:0000256" key="6">
    <source>
        <dbReference type="ARBA" id="ARBA00023136"/>
    </source>
</evidence>
<sequence>MSVAGRTGVSVRAVNSTIPPVRRLSLVAALVALLALVLGPAAAQAQPAPPNPVEGRTFTIATDITFAPFEFQNADGQFVGIDMDLIRAIAEDQGFSVDIRPLGFDAALQAVQAGQADGVIAGMTITPAREAVFDFSEPYFESGVQMAVLENSSITSYEDLAGQQVAVKNGTEGADFAESIKGQYGFTTRYFADSASMYDEVRTGNSVAVFDDYPVLQYGITQGNGLKTVTEKESPSNYGFAVNKGANADLLAAFDTGLANLRSSGQYDEILNTYIGAGAEETDNSIPGLIKTEYKELLKGLWLTVVLTVISIVVALILGAIFGLFRVSTKAWLRAIGATYVAIFRGTPLLVQAFFIYFGIPAALGFTMTAFTAGIITLSLNAGAYMAEIVRGGILSVDKGQMEASRSLGISYLTSMRKVVMPQAIRTMIPSYINQFVITLKDTSILSVIGLAELTQSGRIIIARNFQSFNMWLIIAVMYFVIIMALTMLSNRLEKRINK</sequence>
<dbReference type="SUPFAM" id="SSF161098">
    <property type="entry name" value="MetI-like"/>
    <property type="match status" value="1"/>
</dbReference>
<keyword evidence="11" id="KW-1185">Reference proteome</keyword>
<feature type="domain" description="ABC transmembrane type-1" evidence="9">
    <location>
        <begin position="301"/>
        <end position="490"/>
    </location>
</feature>
<dbReference type="InterPro" id="IPR001638">
    <property type="entry name" value="Solute-binding_3/MltF_N"/>
</dbReference>
<feature type="transmembrane region" description="Helical" evidence="7">
    <location>
        <begin position="469"/>
        <end position="489"/>
    </location>
</feature>
<dbReference type="PANTHER" id="PTHR30614:SF46">
    <property type="entry name" value="ABC TRANSPORTER MEMBRANE SPANNING PERMEASE-GLUTAMINE TRANSPORT"/>
    <property type="match status" value="1"/>
</dbReference>
<comment type="caution">
    <text evidence="10">The sequence shown here is derived from an EMBL/GenBank/DDBJ whole genome shotgun (WGS) entry which is preliminary data.</text>
</comment>
<dbReference type="Gene3D" id="1.10.3720.10">
    <property type="entry name" value="MetI-like"/>
    <property type="match status" value="1"/>
</dbReference>
<dbReference type="InterPro" id="IPR043429">
    <property type="entry name" value="ArtM/GltK/GlnP/TcyL/YhdX-like"/>
</dbReference>
<keyword evidence="4 7" id="KW-0812">Transmembrane</keyword>
<keyword evidence="8" id="KW-0732">Signal</keyword>
<comment type="similarity">
    <text evidence="7">Belongs to the binding-protein-dependent transport system permease family.</text>
</comment>
<keyword evidence="2 7" id="KW-0813">Transport</keyword>
<accession>A0ABS7P6B4</accession>
<dbReference type="NCBIfam" id="TIGR01726">
    <property type="entry name" value="HEQRo_perm_3TM"/>
    <property type="match status" value="1"/>
</dbReference>
<dbReference type="Gene3D" id="3.40.190.10">
    <property type="entry name" value="Periplasmic binding protein-like II"/>
    <property type="match status" value="2"/>
</dbReference>
<feature type="transmembrane region" description="Helical" evidence="7">
    <location>
        <begin position="337"/>
        <end position="360"/>
    </location>
</feature>
<evidence type="ECO:0000256" key="3">
    <source>
        <dbReference type="ARBA" id="ARBA00022475"/>
    </source>
</evidence>
<evidence type="ECO:0000256" key="8">
    <source>
        <dbReference type="SAM" id="SignalP"/>
    </source>
</evidence>
<gene>
    <name evidence="10" type="ORF">HQ603_14515</name>
</gene>
<evidence type="ECO:0000256" key="2">
    <source>
        <dbReference type="ARBA" id="ARBA00022448"/>
    </source>
</evidence>
<dbReference type="CDD" id="cd06261">
    <property type="entry name" value="TM_PBP2"/>
    <property type="match status" value="1"/>
</dbReference>
<feature type="transmembrane region" description="Helical" evidence="7">
    <location>
        <begin position="301"/>
        <end position="325"/>
    </location>
</feature>
<dbReference type="SMART" id="SM00062">
    <property type="entry name" value="PBPb"/>
    <property type="match status" value="1"/>
</dbReference>
<dbReference type="Pfam" id="PF00528">
    <property type="entry name" value="BPD_transp_1"/>
    <property type="match status" value="1"/>
</dbReference>
<feature type="transmembrane region" description="Helical" evidence="7">
    <location>
        <begin position="366"/>
        <end position="387"/>
    </location>
</feature>
<evidence type="ECO:0000256" key="1">
    <source>
        <dbReference type="ARBA" id="ARBA00004651"/>
    </source>
</evidence>
<dbReference type="InterPro" id="IPR001320">
    <property type="entry name" value="Iontro_rcpt_C"/>
</dbReference>
<dbReference type="PROSITE" id="PS50928">
    <property type="entry name" value="ABC_TM1"/>
    <property type="match status" value="1"/>
</dbReference>
<evidence type="ECO:0000256" key="7">
    <source>
        <dbReference type="RuleBase" id="RU363032"/>
    </source>
</evidence>
<keyword evidence="6 7" id="KW-0472">Membrane</keyword>
<dbReference type="InterPro" id="IPR035906">
    <property type="entry name" value="MetI-like_sf"/>
</dbReference>
<dbReference type="SUPFAM" id="SSF53850">
    <property type="entry name" value="Periplasmic binding protein-like II"/>
    <property type="match status" value="1"/>
</dbReference>
<dbReference type="PANTHER" id="PTHR30614">
    <property type="entry name" value="MEMBRANE COMPONENT OF AMINO ACID ABC TRANSPORTER"/>
    <property type="match status" value="1"/>
</dbReference>